<dbReference type="SUPFAM" id="SSF88659">
    <property type="entry name" value="Sigma3 and sigma4 domains of RNA polymerase sigma factors"/>
    <property type="match status" value="1"/>
</dbReference>
<evidence type="ECO:0000259" key="7">
    <source>
        <dbReference type="Pfam" id="PF04542"/>
    </source>
</evidence>
<dbReference type="InterPro" id="IPR014284">
    <property type="entry name" value="RNA_pol_sigma-70_dom"/>
</dbReference>
<protein>
    <recommendedName>
        <fullName evidence="6">RNA polymerase sigma factor</fullName>
    </recommendedName>
</protein>
<dbReference type="Proteomes" id="UP000318815">
    <property type="component" value="Unassembled WGS sequence"/>
</dbReference>
<comment type="similarity">
    <text evidence="1 6">Belongs to the sigma-70 factor family. ECF subfamily.</text>
</comment>
<evidence type="ECO:0000256" key="5">
    <source>
        <dbReference type="ARBA" id="ARBA00023163"/>
    </source>
</evidence>
<dbReference type="PROSITE" id="PS01063">
    <property type="entry name" value="SIGMA70_ECF"/>
    <property type="match status" value="1"/>
</dbReference>
<keyword evidence="2 6" id="KW-0805">Transcription regulation</keyword>
<evidence type="ECO:0000256" key="4">
    <source>
        <dbReference type="ARBA" id="ARBA00023125"/>
    </source>
</evidence>
<dbReference type="InterPro" id="IPR013324">
    <property type="entry name" value="RNA_pol_sigma_r3/r4-like"/>
</dbReference>
<keyword evidence="4 6" id="KW-0238">DNA-binding</keyword>
<dbReference type="GO" id="GO:0006352">
    <property type="term" value="P:DNA-templated transcription initiation"/>
    <property type="evidence" value="ECO:0007669"/>
    <property type="project" value="InterPro"/>
</dbReference>
<dbReference type="InterPro" id="IPR000838">
    <property type="entry name" value="RNA_pol_sigma70_ECF_CS"/>
</dbReference>
<dbReference type="OrthoDB" id="799938at2"/>
<dbReference type="NCBIfam" id="TIGR02937">
    <property type="entry name" value="sigma70-ECF"/>
    <property type="match status" value="1"/>
</dbReference>
<name>A0A5C6LLN6_9BACT</name>
<dbReference type="Pfam" id="PF04542">
    <property type="entry name" value="Sigma70_r2"/>
    <property type="match status" value="1"/>
</dbReference>
<dbReference type="GO" id="GO:0003677">
    <property type="term" value="F:DNA binding"/>
    <property type="evidence" value="ECO:0007669"/>
    <property type="project" value="UniProtKB-KW"/>
</dbReference>
<dbReference type="InterPro" id="IPR013249">
    <property type="entry name" value="RNA_pol_sigma70_r4_t2"/>
</dbReference>
<evidence type="ECO:0000256" key="1">
    <source>
        <dbReference type="ARBA" id="ARBA00010641"/>
    </source>
</evidence>
<evidence type="ECO:0000256" key="3">
    <source>
        <dbReference type="ARBA" id="ARBA00023082"/>
    </source>
</evidence>
<reference evidence="9 10" key="1">
    <citation type="submission" date="2019-08" db="EMBL/GenBank/DDBJ databases">
        <title>Whole genome sequencing of chitin degrading bacteria Chitinophaga pinensis YS16.</title>
        <authorList>
            <person name="Singh R.P."/>
            <person name="Manchanda G."/>
            <person name="Maurya I.K."/>
            <person name="Joshi N.K."/>
            <person name="Srivastava A.K."/>
        </authorList>
    </citation>
    <scope>NUCLEOTIDE SEQUENCE [LARGE SCALE GENOMIC DNA]</scope>
    <source>
        <strain evidence="9 10">YS-16</strain>
    </source>
</reference>
<dbReference type="PANTHER" id="PTHR43133:SF46">
    <property type="entry name" value="RNA POLYMERASE SIGMA-70 FACTOR ECF SUBFAMILY"/>
    <property type="match status" value="1"/>
</dbReference>
<dbReference type="InterPro" id="IPR039425">
    <property type="entry name" value="RNA_pol_sigma-70-like"/>
</dbReference>
<evidence type="ECO:0000259" key="8">
    <source>
        <dbReference type="Pfam" id="PF08281"/>
    </source>
</evidence>
<keyword evidence="10" id="KW-1185">Reference proteome</keyword>
<dbReference type="Gene3D" id="1.10.1740.10">
    <property type="match status" value="1"/>
</dbReference>
<proteinExistence type="inferred from homology"/>
<dbReference type="InterPro" id="IPR036388">
    <property type="entry name" value="WH-like_DNA-bd_sf"/>
</dbReference>
<dbReference type="InterPro" id="IPR013325">
    <property type="entry name" value="RNA_pol_sigma_r2"/>
</dbReference>
<dbReference type="InterPro" id="IPR007627">
    <property type="entry name" value="RNA_pol_sigma70_r2"/>
</dbReference>
<dbReference type="Pfam" id="PF08281">
    <property type="entry name" value="Sigma70_r4_2"/>
    <property type="match status" value="1"/>
</dbReference>
<feature type="domain" description="RNA polymerase sigma-70 region 2" evidence="7">
    <location>
        <begin position="29"/>
        <end position="94"/>
    </location>
</feature>
<feature type="domain" description="RNA polymerase sigma factor 70 region 4 type 2" evidence="8">
    <location>
        <begin position="130"/>
        <end position="173"/>
    </location>
</feature>
<accession>A0A5C6LLN6</accession>
<gene>
    <name evidence="9" type="ORF">FEF09_28140</name>
</gene>
<dbReference type="EMBL" id="VOHS01000066">
    <property type="protein sequence ID" value="TWV92732.1"/>
    <property type="molecule type" value="Genomic_DNA"/>
</dbReference>
<sequence length="259" mass="29865">MILPDKPSNIEQGVLQQIAEGDEASFRQLYALYYPQLRPFIWKYTGSALQTEDILQETFIRIWLNRDKLPEIEHLSAWIFKVASREYLTMLRKQLVYEEKLATLNINMDKEGDLAPLTPDDQAHLADIRRVIGEAVARLPEQRRRIYRMSRDEGIRIQEIADTLSITPRTVKNVLTISLKEIREHLTASGYTFMIPSFCSSKIIKKKLQSGWYHFRFPASYIVKGAYGRSYRLFIRPTSPGSINVCRTSGTAAMAGFAR</sequence>
<keyword evidence="5 6" id="KW-0804">Transcription</keyword>
<dbReference type="AlphaFoldDB" id="A0A5C6LLN6"/>
<dbReference type="Gene3D" id="1.10.10.10">
    <property type="entry name" value="Winged helix-like DNA-binding domain superfamily/Winged helix DNA-binding domain"/>
    <property type="match status" value="1"/>
</dbReference>
<dbReference type="SUPFAM" id="SSF88946">
    <property type="entry name" value="Sigma2 domain of RNA polymerase sigma factors"/>
    <property type="match status" value="1"/>
</dbReference>
<evidence type="ECO:0000313" key="9">
    <source>
        <dbReference type="EMBL" id="TWV92732.1"/>
    </source>
</evidence>
<dbReference type="GO" id="GO:0016987">
    <property type="term" value="F:sigma factor activity"/>
    <property type="evidence" value="ECO:0007669"/>
    <property type="project" value="UniProtKB-KW"/>
</dbReference>
<evidence type="ECO:0000256" key="2">
    <source>
        <dbReference type="ARBA" id="ARBA00023015"/>
    </source>
</evidence>
<evidence type="ECO:0000313" key="10">
    <source>
        <dbReference type="Proteomes" id="UP000318815"/>
    </source>
</evidence>
<dbReference type="PANTHER" id="PTHR43133">
    <property type="entry name" value="RNA POLYMERASE ECF-TYPE SIGMA FACTO"/>
    <property type="match status" value="1"/>
</dbReference>
<evidence type="ECO:0000256" key="6">
    <source>
        <dbReference type="RuleBase" id="RU000716"/>
    </source>
</evidence>
<organism evidence="9 10">
    <name type="scientific">Chitinophaga pinensis</name>
    <dbReference type="NCBI Taxonomy" id="79329"/>
    <lineage>
        <taxon>Bacteria</taxon>
        <taxon>Pseudomonadati</taxon>
        <taxon>Bacteroidota</taxon>
        <taxon>Chitinophagia</taxon>
        <taxon>Chitinophagales</taxon>
        <taxon>Chitinophagaceae</taxon>
        <taxon>Chitinophaga</taxon>
    </lineage>
</organism>
<comment type="caution">
    <text evidence="9">The sequence shown here is derived from an EMBL/GenBank/DDBJ whole genome shotgun (WGS) entry which is preliminary data.</text>
</comment>
<keyword evidence="3 6" id="KW-0731">Sigma factor</keyword>